<gene>
    <name evidence="2" type="ORF">AS594_14655</name>
</gene>
<proteinExistence type="predicted"/>
<evidence type="ECO:0000313" key="3">
    <source>
        <dbReference type="Proteomes" id="UP000095759"/>
    </source>
</evidence>
<evidence type="ECO:0000256" key="1">
    <source>
        <dbReference type="SAM" id="Phobius"/>
    </source>
</evidence>
<comment type="caution">
    <text evidence="2">The sequence shown here is derived from an EMBL/GenBank/DDBJ whole genome shotgun (WGS) entry which is preliminary data.</text>
</comment>
<feature type="transmembrane region" description="Helical" evidence="1">
    <location>
        <begin position="6"/>
        <end position="28"/>
    </location>
</feature>
<feature type="transmembrane region" description="Helical" evidence="1">
    <location>
        <begin position="108"/>
        <end position="134"/>
    </location>
</feature>
<dbReference type="Proteomes" id="UP000095759">
    <property type="component" value="Unassembled WGS sequence"/>
</dbReference>
<organism evidence="2 3">
    <name type="scientific">Streptomyces agglomeratus</name>
    <dbReference type="NCBI Taxonomy" id="285458"/>
    <lineage>
        <taxon>Bacteria</taxon>
        <taxon>Bacillati</taxon>
        <taxon>Actinomycetota</taxon>
        <taxon>Actinomycetes</taxon>
        <taxon>Kitasatosporales</taxon>
        <taxon>Streptomycetaceae</taxon>
        <taxon>Streptomyces</taxon>
    </lineage>
</organism>
<name>A0A1E5P839_9ACTN</name>
<keyword evidence="1" id="KW-0472">Membrane</keyword>
<reference evidence="2 3" key="1">
    <citation type="submission" date="2016-08" db="EMBL/GenBank/DDBJ databases">
        <title>Complete genome sequence of Streptomyces agglomeratus strain 6-3-2, a novel anti-MRSA actinomycete isolated from Wuli of Tebit, China.</title>
        <authorList>
            <person name="Chen X."/>
        </authorList>
    </citation>
    <scope>NUCLEOTIDE SEQUENCE [LARGE SCALE GENOMIC DNA]</scope>
    <source>
        <strain evidence="2 3">6-3-2</strain>
    </source>
</reference>
<dbReference type="AlphaFoldDB" id="A0A1E5P839"/>
<keyword evidence="1" id="KW-0812">Transmembrane</keyword>
<sequence length="140" mass="16055">MIGPWIAWLIALGPAVVVAPFAVFTLYVHRRLRSKGVQVQADCEHYYWSKEKHFLQYRYADQSERSHVRLANLSFPVSRAKRGRPLEVVYDSARPSRSRSRHELRRPIPWAGVSIGIYLFVQLVCGILGGVFLATGLFDR</sequence>
<dbReference type="EMBL" id="MEHJ01000001">
    <property type="protein sequence ID" value="OEJ25554.1"/>
    <property type="molecule type" value="Genomic_DNA"/>
</dbReference>
<keyword evidence="1" id="KW-1133">Transmembrane helix</keyword>
<evidence type="ECO:0008006" key="4">
    <source>
        <dbReference type="Google" id="ProtNLM"/>
    </source>
</evidence>
<accession>A0A1E5P839</accession>
<keyword evidence="3" id="KW-1185">Reference proteome</keyword>
<protein>
    <recommendedName>
        <fullName evidence="4">DUF3592 domain-containing protein</fullName>
    </recommendedName>
</protein>
<evidence type="ECO:0000313" key="2">
    <source>
        <dbReference type="EMBL" id="OEJ25554.1"/>
    </source>
</evidence>